<evidence type="ECO:0000313" key="5">
    <source>
        <dbReference type="Proteomes" id="UP000474640"/>
    </source>
</evidence>
<feature type="domain" description="DUF4246" evidence="2">
    <location>
        <begin position="77"/>
        <end position="550"/>
    </location>
</feature>
<evidence type="ECO:0000259" key="2">
    <source>
        <dbReference type="Pfam" id="PF14033"/>
    </source>
</evidence>
<dbReference type="AlphaFoldDB" id="A0A7C8RH22"/>
<name>A0A7C8RH22_ORBOL</name>
<evidence type="ECO:0000259" key="3">
    <source>
        <dbReference type="Pfam" id="PF21666"/>
    </source>
</evidence>
<dbReference type="InterPro" id="IPR049192">
    <property type="entry name" value="DUF4246_C"/>
</dbReference>
<evidence type="ECO:0000256" key="1">
    <source>
        <dbReference type="SAM" id="MobiDB-lite"/>
    </source>
</evidence>
<feature type="domain" description="DUF4246" evidence="3">
    <location>
        <begin position="4"/>
        <end position="55"/>
    </location>
</feature>
<reference evidence="4 5" key="1">
    <citation type="submission" date="2020-01" db="EMBL/GenBank/DDBJ databases">
        <authorList>
            <person name="Palmer J.M."/>
        </authorList>
    </citation>
    <scope>NUCLEOTIDE SEQUENCE [LARGE SCALE GENOMIC DNA]</scope>
    <source>
        <strain evidence="4 5">TWF970</strain>
    </source>
</reference>
<dbReference type="Pfam" id="PF21666">
    <property type="entry name" value="DUF4246_N"/>
    <property type="match status" value="1"/>
</dbReference>
<dbReference type="InterPro" id="IPR049207">
    <property type="entry name" value="DUF4246_N"/>
</dbReference>
<gene>
    <name evidence="4" type="ORF">TWF970_003521</name>
</gene>
<feature type="region of interest" description="Disordered" evidence="1">
    <location>
        <begin position="298"/>
        <end position="317"/>
    </location>
</feature>
<dbReference type="Proteomes" id="UP000474640">
    <property type="component" value="Unassembled WGS sequence"/>
</dbReference>
<dbReference type="InterPro" id="IPR025340">
    <property type="entry name" value="DUF4246"/>
</dbReference>
<dbReference type="EMBL" id="JAABOJ010000002">
    <property type="protein sequence ID" value="KAF3289762.1"/>
    <property type="molecule type" value="Genomic_DNA"/>
</dbReference>
<sequence>MATKVIYPHPLEEGSSIALTFIDQALRNFSTAIRKKPDWKKKIMDRKIMAKWIQEAAVQDSQRLGYSYPTVIVWDARTIEFVDQELKAYKNYIEELQASGSCIEPDIDAVWRADGLIDEELRQQLIDAVAVLENVPEEKKDWHPGTNNTVLNLVHPSLWPIIYGRSVDTDGKIIQCPLRAFEPGSYIHSYNEDAYSGESDYNSDDSGDGYRDYDVNRDSRVVEPSRADRYMNGWSKRFCWLPSEFEVSADGTSTKISSYINNLNGPGQKELFYPILEKIFSKFVPMFNHLLADLNENNHRRHRSGSPTEVTDYHGQESKRRIPTEVYNDAWERLISEYENDQELTVDFVNLALEYIDSDNYDESEIDEHEIWDLGSVYLQRAWSPPKITDDVKLNGKTVKVIVKLANIILTPENPVYNGGNWHVEAMTNERIVATGIYYYSQENITDSELRFRRTVQVDRNPHVQWSNWGTVHDMNASYGVQELGRMETIDNRAIVFPNVYQHRVSPFQLEDQTKPGHRKILVFFLCDPSADLEMPTTKTVTPQQPEIRADLEAVLRSGHPGKLAEELFQMVLKYIPPPISLEDAKEYRATLMKERSNFTGKSSMVQGVHYNFCEH</sequence>
<accession>A0A7C8RH22</accession>
<dbReference type="PANTHER" id="PTHR33119:SF1">
    <property type="entry name" value="FE2OG DIOXYGENASE DOMAIN-CONTAINING PROTEIN"/>
    <property type="match status" value="1"/>
</dbReference>
<dbReference type="PANTHER" id="PTHR33119">
    <property type="entry name" value="IFI3P"/>
    <property type="match status" value="1"/>
</dbReference>
<dbReference type="OrthoDB" id="415532at2759"/>
<protein>
    <submittedName>
        <fullName evidence="4">Uncharacterized protein</fullName>
    </submittedName>
</protein>
<evidence type="ECO:0000313" key="4">
    <source>
        <dbReference type="EMBL" id="KAF3289762.1"/>
    </source>
</evidence>
<proteinExistence type="predicted"/>
<comment type="caution">
    <text evidence="4">The sequence shown here is derived from an EMBL/GenBank/DDBJ whole genome shotgun (WGS) entry which is preliminary data.</text>
</comment>
<organism evidence="4 5">
    <name type="scientific">Orbilia oligospora</name>
    <name type="common">Nematode-trapping fungus</name>
    <name type="synonym">Arthrobotrys oligospora</name>
    <dbReference type="NCBI Taxonomy" id="2813651"/>
    <lineage>
        <taxon>Eukaryota</taxon>
        <taxon>Fungi</taxon>
        <taxon>Dikarya</taxon>
        <taxon>Ascomycota</taxon>
        <taxon>Pezizomycotina</taxon>
        <taxon>Orbiliomycetes</taxon>
        <taxon>Orbiliales</taxon>
        <taxon>Orbiliaceae</taxon>
        <taxon>Orbilia</taxon>
    </lineage>
</organism>
<dbReference type="Pfam" id="PF14033">
    <property type="entry name" value="DUF4246"/>
    <property type="match status" value="1"/>
</dbReference>